<dbReference type="Pfam" id="PF00282">
    <property type="entry name" value="Pyridoxal_deC"/>
    <property type="match status" value="1"/>
</dbReference>
<dbReference type="InterPro" id="IPR015421">
    <property type="entry name" value="PyrdxlP-dep_Trfase_major"/>
</dbReference>
<evidence type="ECO:0000313" key="8">
    <source>
        <dbReference type="EMBL" id="THH16014.1"/>
    </source>
</evidence>
<feature type="compositionally biased region" description="Acidic residues" evidence="7">
    <location>
        <begin position="657"/>
        <end position="677"/>
    </location>
</feature>
<dbReference type="OrthoDB" id="10254570at2759"/>
<evidence type="ECO:0000256" key="3">
    <source>
        <dbReference type="ARBA" id="ARBA00023239"/>
    </source>
</evidence>
<proteinExistence type="inferred from homology"/>
<dbReference type="GO" id="GO:0016020">
    <property type="term" value="C:membrane"/>
    <property type="evidence" value="ECO:0007669"/>
    <property type="project" value="GOC"/>
</dbReference>
<dbReference type="GO" id="GO:0005783">
    <property type="term" value="C:endoplasmic reticulum"/>
    <property type="evidence" value="ECO:0007669"/>
    <property type="project" value="TreeGrafter"/>
</dbReference>
<dbReference type="PANTHER" id="PTHR42735">
    <property type="match status" value="1"/>
</dbReference>
<accession>A0A4S4LU67</accession>
<evidence type="ECO:0000256" key="1">
    <source>
        <dbReference type="ARBA" id="ARBA00001933"/>
    </source>
</evidence>
<dbReference type="Proteomes" id="UP000310158">
    <property type="component" value="Unassembled WGS sequence"/>
</dbReference>
<dbReference type="Gene3D" id="3.90.1150.10">
    <property type="entry name" value="Aspartate Aminotransferase, domain 1"/>
    <property type="match status" value="1"/>
</dbReference>
<feature type="region of interest" description="Disordered" evidence="7">
    <location>
        <begin position="639"/>
        <end position="697"/>
    </location>
</feature>
<dbReference type="EC" id="4.1.2.27" evidence="5"/>
<dbReference type="GO" id="GO:0030170">
    <property type="term" value="F:pyridoxal phosphate binding"/>
    <property type="evidence" value="ECO:0007669"/>
    <property type="project" value="InterPro"/>
</dbReference>
<keyword evidence="3" id="KW-0456">Lyase</keyword>
<dbReference type="GO" id="GO:0030149">
    <property type="term" value="P:sphingolipid catabolic process"/>
    <property type="evidence" value="ECO:0007669"/>
    <property type="project" value="TreeGrafter"/>
</dbReference>
<evidence type="ECO:0000256" key="7">
    <source>
        <dbReference type="SAM" id="MobiDB-lite"/>
    </source>
</evidence>
<dbReference type="InterPro" id="IPR015424">
    <property type="entry name" value="PyrdxlP-dep_Trfase"/>
</dbReference>
<comment type="caution">
    <text evidence="8">The sequence shown here is derived from an EMBL/GenBank/DDBJ whole genome shotgun (WGS) entry which is preliminary data.</text>
</comment>
<keyword evidence="9" id="KW-1185">Reference proteome</keyword>
<dbReference type="SUPFAM" id="SSF53383">
    <property type="entry name" value="PLP-dependent transferases"/>
    <property type="match status" value="1"/>
</dbReference>
<gene>
    <name evidence="8" type="ORF">EW146_g4551</name>
</gene>
<evidence type="ECO:0000256" key="2">
    <source>
        <dbReference type="ARBA" id="ARBA00022898"/>
    </source>
</evidence>
<dbReference type="PANTHER" id="PTHR42735:SF6">
    <property type="entry name" value="SPHINGOSINE-1-PHOSPHATE LYASE 1"/>
    <property type="match status" value="1"/>
</dbReference>
<feature type="non-terminal residue" evidence="8">
    <location>
        <position position="697"/>
    </location>
</feature>
<dbReference type="AlphaFoldDB" id="A0A4S4LU67"/>
<protein>
    <recommendedName>
        <fullName evidence="5">sphinganine-1-phosphate aldolase</fullName>
        <ecNumber evidence="5">4.1.2.27</ecNumber>
    </recommendedName>
    <alternativeName>
        <fullName evidence="6">Sphingosine-1-phosphate aldolase</fullName>
    </alternativeName>
</protein>
<dbReference type="InterPro" id="IPR050477">
    <property type="entry name" value="GrpII_AminoAcid_Decarb"/>
</dbReference>
<evidence type="ECO:0000256" key="5">
    <source>
        <dbReference type="ARBA" id="ARBA00038965"/>
    </source>
</evidence>
<dbReference type="GO" id="GO:0019752">
    <property type="term" value="P:carboxylic acid metabolic process"/>
    <property type="evidence" value="ECO:0007669"/>
    <property type="project" value="InterPro"/>
</dbReference>
<evidence type="ECO:0000256" key="4">
    <source>
        <dbReference type="ARBA" id="ARBA00038302"/>
    </source>
</evidence>
<keyword evidence="2" id="KW-0663">Pyridoxal phosphate</keyword>
<dbReference type="GO" id="GO:0008117">
    <property type="term" value="F:sphinganine-1-phosphate aldolase activity"/>
    <property type="evidence" value="ECO:0007669"/>
    <property type="project" value="UniProtKB-EC"/>
</dbReference>
<reference evidence="8 9" key="1">
    <citation type="submission" date="2019-02" db="EMBL/GenBank/DDBJ databases">
        <title>Genome sequencing of the rare red list fungi Bondarzewia mesenterica.</title>
        <authorList>
            <person name="Buettner E."/>
            <person name="Kellner H."/>
        </authorList>
    </citation>
    <scope>NUCLEOTIDE SEQUENCE [LARGE SCALE GENOMIC DNA]</scope>
    <source>
        <strain evidence="8 9">DSM 108281</strain>
    </source>
</reference>
<feature type="compositionally biased region" description="Low complexity" evidence="7">
    <location>
        <begin position="678"/>
        <end position="688"/>
    </location>
</feature>
<dbReference type="Gene3D" id="6.10.140.2150">
    <property type="match status" value="1"/>
</dbReference>
<dbReference type="InterPro" id="IPR002129">
    <property type="entry name" value="PyrdxlP-dep_de-COase"/>
</dbReference>
<dbReference type="InterPro" id="IPR015422">
    <property type="entry name" value="PyrdxlP-dep_Trfase_small"/>
</dbReference>
<dbReference type="Gene3D" id="3.40.640.10">
    <property type="entry name" value="Type I PLP-dependent aspartate aminotransferase-like (Major domain)"/>
    <property type="match status" value="1"/>
</dbReference>
<sequence>MSSMRSVADASRAFRGQLTPGGMCAREGVSQTTSDIYQWAAQKVVLLIMSMPEMKKKVATEMGKAKVDINNRLVPQGPGVTRHLSLPTQSRSLEWIMDEMAKMDLEGGSHTDYREGKLSGAVYHGGEDMEKVIVAAFQRYCVSNPLHPDVFPAVRKMDAEVVAMCLRMYNNPDGAGVSTSGGTESIIMSVKTHRDWACAVKGITEPEMVIPASAHAAFDKAAAYLKIKLHSIPVDRVTRQVDLKRVSRAMSVTIPVFSSILNLSSPLQFSNANTIMIVGSAINFPDGCQDDIVSLAKLAKKHNVGLHVDCCLGGFIMPFLEKAGFPVKPFDFRGSSVIMYRSPELRQYMYYVNPEWAGGVYASPGFSGSRPGALIAGAWAAMQYMGEEGYISSCRAIVGAAKSIERAIKSDVPELYVLGNPPASVVAFSSRRPDVNVLAVGDAMAKKGWHLNALQNPPPRSHCVYGACPFSVLPSPLRLTVPVVETFIQDLKDSVREVKGAPMGEGTMVAIYVLRTILARSHEHLPSHACALPSRSHGMIPYHRAARGCNIRSFSSIPAEQELLPFLLGGVADDPLVSATRAPSVRAWSAPSPARSWTPSIRPEHSSRIYSTHALASVHHAPILWINVMYDTALSRAVASGEPTEGHDDDNAIANPTDEDEDEDDDPTDDTSDDPIDTDPSPSPVTTDGKLSPLSIL</sequence>
<dbReference type="EMBL" id="SGPL01000179">
    <property type="protein sequence ID" value="THH16014.1"/>
    <property type="molecule type" value="Genomic_DNA"/>
</dbReference>
<evidence type="ECO:0000256" key="6">
    <source>
        <dbReference type="ARBA" id="ARBA00042568"/>
    </source>
</evidence>
<evidence type="ECO:0000313" key="9">
    <source>
        <dbReference type="Proteomes" id="UP000310158"/>
    </source>
</evidence>
<comment type="cofactor">
    <cofactor evidence="1">
        <name>pyridoxal 5'-phosphate</name>
        <dbReference type="ChEBI" id="CHEBI:597326"/>
    </cofactor>
</comment>
<comment type="similarity">
    <text evidence="4">Belongs to the group II decarboxylase family. Sphingosine-1-phosphate lyase subfamily.</text>
</comment>
<name>A0A4S4LU67_9AGAM</name>
<organism evidence="8 9">
    <name type="scientific">Bondarzewia mesenterica</name>
    <dbReference type="NCBI Taxonomy" id="1095465"/>
    <lineage>
        <taxon>Eukaryota</taxon>
        <taxon>Fungi</taxon>
        <taxon>Dikarya</taxon>
        <taxon>Basidiomycota</taxon>
        <taxon>Agaricomycotina</taxon>
        <taxon>Agaricomycetes</taxon>
        <taxon>Russulales</taxon>
        <taxon>Bondarzewiaceae</taxon>
        <taxon>Bondarzewia</taxon>
    </lineage>
</organism>